<dbReference type="KEGG" id="smy:BJP26_08720"/>
<dbReference type="InterPro" id="IPR041698">
    <property type="entry name" value="Methyltransf_25"/>
</dbReference>
<dbReference type="AlphaFoldDB" id="A0A154NB87"/>
<sequence>MTTATDWTGRVGRTWAAEWQRTDRSFANLSPHLDAAIRSAAPAGPFHAIDIGCGPGATSLALADARPDATVTGLDLSADLIRTARTRAGDCGAVTFHHGDAIALAPQLPPADLIVSRHGVMFFADPVAAFATLRTAASPGARLVFSCFRDRSDNVWASDLIEQVTGSRPQPFEGYAPGPFGFADRTATAAILTQAGWSVDSATRIDFAYVAGAGPDPVADAADFFYHIGPLASALKDAADPSLDDRLKSALQRYTADGIVALPASAWIWRATATGEQP</sequence>
<keyword evidence="2" id="KW-0808">Transferase</keyword>
<dbReference type="GO" id="GO:0032259">
    <property type="term" value="P:methylation"/>
    <property type="evidence" value="ECO:0007669"/>
    <property type="project" value="UniProtKB-KW"/>
</dbReference>
<dbReference type="EMBL" id="LQCK02000001">
    <property type="protein sequence ID" value="KZB96968.1"/>
    <property type="molecule type" value="Genomic_DNA"/>
</dbReference>
<protein>
    <recommendedName>
        <fullName evidence="3">Methyltransferase domain-containing protein</fullName>
    </recommendedName>
</protein>
<dbReference type="InterPro" id="IPR029063">
    <property type="entry name" value="SAM-dependent_MTases_sf"/>
</dbReference>
<dbReference type="Pfam" id="PF13649">
    <property type="entry name" value="Methyltransf_25"/>
    <property type="match status" value="1"/>
</dbReference>
<evidence type="ECO:0000259" key="3">
    <source>
        <dbReference type="Pfam" id="PF13649"/>
    </source>
</evidence>
<comment type="caution">
    <text evidence="4">The sequence shown here is derived from an EMBL/GenBank/DDBJ whole genome shotgun (WGS) entry which is preliminary data.</text>
</comment>
<accession>A0A154NB87</accession>
<dbReference type="CDD" id="cd02440">
    <property type="entry name" value="AdoMet_MTases"/>
    <property type="match status" value="1"/>
</dbReference>
<evidence type="ECO:0000313" key="4">
    <source>
        <dbReference type="EMBL" id="KZB96968.1"/>
    </source>
</evidence>
<dbReference type="GeneID" id="93798563"/>
<proteinExistence type="predicted"/>
<keyword evidence="1" id="KW-0489">Methyltransferase</keyword>
<dbReference type="OrthoDB" id="9777638at2"/>
<evidence type="ECO:0000313" key="5">
    <source>
        <dbReference type="Proteomes" id="UP000078460"/>
    </source>
</evidence>
<dbReference type="Proteomes" id="UP000078460">
    <property type="component" value="Unassembled WGS sequence"/>
</dbReference>
<keyword evidence="5" id="KW-1185">Reference proteome</keyword>
<gene>
    <name evidence="4" type="ORF">AVM11_02145</name>
</gene>
<dbReference type="Gene3D" id="3.40.50.150">
    <property type="entry name" value="Vaccinia Virus protein VP39"/>
    <property type="match status" value="1"/>
</dbReference>
<organism evidence="4 5">
    <name type="scientific">Sphingomonas melonis TY</name>
    <dbReference type="NCBI Taxonomy" id="621456"/>
    <lineage>
        <taxon>Bacteria</taxon>
        <taxon>Pseudomonadati</taxon>
        <taxon>Pseudomonadota</taxon>
        <taxon>Alphaproteobacteria</taxon>
        <taxon>Sphingomonadales</taxon>
        <taxon>Sphingomonadaceae</taxon>
        <taxon>Sphingomonas</taxon>
    </lineage>
</organism>
<dbReference type="GO" id="GO:0008168">
    <property type="term" value="F:methyltransferase activity"/>
    <property type="evidence" value="ECO:0007669"/>
    <property type="project" value="UniProtKB-KW"/>
</dbReference>
<evidence type="ECO:0000256" key="1">
    <source>
        <dbReference type="ARBA" id="ARBA00022603"/>
    </source>
</evidence>
<feature type="domain" description="Methyltransferase" evidence="3">
    <location>
        <begin position="49"/>
        <end position="140"/>
    </location>
</feature>
<dbReference type="RefSeq" id="WP_017978888.1">
    <property type="nucleotide sequence ID" value="NZ_CP017578.1"/>
</dbReference>
<dbReference type="STRING" id="621456.BJP26_08720"/>
<dbReference type="PANTHER" id="PTHR43861">
    <property type="entry name" value="TRANS-ACONITATE 2-METHYLTRANSFERASE-RELATED"/>
    <property type="match status" value="1"/>
</dbReference>
<reference evidence="4" key="1">
    <citation type="submission" date="2016-03" db="EMBL/GenBank/DDBJ databases">
        <title>Sphingomonas melonis TY, whole genome shotgun sequencing.</title>
        <authorList>
            <person name="Wang H."/>
            <person name="Zhu P."/>
        </authorList>
    </citation>
    <scope>NUCLEOTIDE SEQUENCE [LARGE SCALE GENOMIC DNA]</scope>
    <source>
        <strain evidence="4">TY</strain>
    </source>
</reference>
<evidence type="ECO:0000256" key="2">
    <source>
        <dbReference type="ARBA" id="ARBA00022679"/>
    </source>
</evidence>
<name>A0A154NB87_9SPHN</name>
<dbReference type="PANTHER" id="PTHR43861:SF1">
    <property type="entry name" value="TRANS-ACONITATE 2-METHYLTRANSFERASE"/>
    <property type="match status" value="1"/>
</dbReference>
<dbReference type="SUPFAM" id="SSF53335">
    <property type="entry name" value="S-adenosyl-L-methionine-dependent methyltransferases"/>
    <property type="match status" value="1"/>
</dbReference>